<keyword evidence="3" id="KW-1185">Reference proteome</keyword>
<feature type="compositionally biased region" description="Polar residues" evidence="1">
    <location>
        <begin position="445"/>
        <end position="454"/>
    </location>
</feature>
<feature type="region of interest" description="Disordered" evidence="1">
    <location>
        <begin position="641"/>
        <end position="665"/>
    </location>
</feature>
<evidence type="ECO:0000313" key="3">
    <source>
        <dbReference type="Proteomes" id="UP001213000"/>
    </source>
</evidence>
<proteinExistence type="predicted"/>
<accession>A0AAD5YME3</accession>
<protein>
    <submittedName>
        <fullName evidence="2">Uncharacterized protein</fullName>
    </submittedName>
</protein>
<gene>
    <name evidence="2" type="ORF">NP233_g9240</name>
</gene>
<feature type="compositionally biased region" description="Basic residues" evidence="1">
    <location>
        <begin position="385"/>
        <end position="398"/>
    </location>
</feature>
<feature type="compositionally biased region" description="Basic and acidic residues" evidence="1">
    <location>
        <begin position="408"/>
        <end position="418"/>
    </location>
</feature>
<feature type="compositionally biased region" description="Polar residues" evidence="1">
    <location>
        <begin position="229"/>
        <end position="241"/>
    </location>
</feature>
<feature type="region of interest" description="Disordered" evidence="1">
    <location>
        <begin position="339"/>
        <end position="619"/>
    </location>
</feature>
<reference evidence="2" key="1">
    <citation type="submission" date="2022-07" db="EMBL/GenBank/DDBJ databases">
        <title>Genome Sequence of Leucocoprinus birnbaumii.</title>
        <authorList>
            <person name="Buettner E."/>
        </authorList>
    </citation>
    <scope>NUCLEOTIDE SEQUENCE</scope>
    <source>
        <strain evidence="2">VT141</strain>
    </source>
</reference>
<evidence type="ECO:0000256" key="1">
    <source>
        <dbReference type="SAM" id="MobiDB-lite"/>
    </source>
</evidence>
<feature type="compositionally biased region" description="Basic and acidic residues" evidence="1">
    <location>
        <begin position="202"/>
        <end position="211"/>
    </location>
</feature>
<feature type="region of interest" description="Disordered" evidence="1">
    <location>
        <begin position="1"/>
        <end position="23"/>
    </location>
</feature>
<name>A0AAD5YME3_9AGAR</name>
<organism evidence="2 3">
    <name type="scientific">Leucocoprinus birnbaumii</name>
    <dbReference type="NCBI Taxonomy" id="56174"/>
    <lineage>
        <taxon>Eukaryota</taxon>
        <taxon>Fungi</taxon>
        <taxon>Dikarya</taxon>
        <taxon>Basidiomycota</taxon>
        <taxon>Agaricomycotina</taxon>
        <taxon>Agaricomycetes</taxon>
        <taxon>Agaricomycetidae</taxon>
        <taxon>Agaricales</taxon>
        <taxon>Agaricineae</taxon>
        <taxon>Agaricaceae</taxon>
        <taxon>Leucocoprinus</taxon>
    </lineage>
</organism>
<feature type="compositionally biased region" description="Low complexity" evidence="1">
    <location>
        <begin position="472"/>
        <end position="481"/>
    </location>
</feature>
<sequence length="797" mass="87752">MNPVNPVYSPPQPAQAPSPPEEVCVECAMRDQEMADVDVTSPGVWERASDAAFEELKKRELEDEANGIVNSDPSRPRIRGGRLTEQNLRLWLSINPKEPAARQQTVNKYVKSQRALLKEEAHARAQAMQEAKQLDSKVRDAYTQLRSSAYDLGSHAAIADDSGGVRIKPPKSTSPGGHAHNRSQSREITLLENGMIVEHVDVRREEREAKERKRKEERRARKSSRSSAVDVTSIISANSNGRHTDHGASLKPYSRYSQSSSARPISILTAPNERPDLPRAYSQASFSDVHSLGSNSPKRRFFGFRNLSAGWRSQDSLAASAMTGGSLLDMHVALQRENSRSMRYNSGSPVDLNSPRRSQIWPPTEPEPLDTSAPPAKPKSESGKKAKVFTKFWRKVTGHKTDSTSSPDEQRSREKLEDDMPLAPPPPLSYLVDRGSPDMPMNGGRPTSTPSLVSTAPKFGYASPGMSPPTAPSSALPSPVSSRPPGPGLDAVEIRAGPSGRFDDAEDVLEEGLPRIMENSKGLHSTISVPEMRQVGVRSPSPIPPLPSPRQHQLQGAVATRREKSLPPIPPNEEPAKDPTSPRPGDRPRTVYTYDPRPLPPGTGPAHDFLPPNAPFRSADARRQSFGGLSSRPNLQSQATLVNGNPATYDPRISFSPRYDEFGSSRRSLGRIDNIQETLPPPMPRTPHFLTKDTKRKSKFGLSTLLGKKNNKSQDLSHNEKSALLFPTMPDGNQDEWCVNYATSNSRHSGLSMAPSGQYNPRISVASRKALEELVSQDSEFVAYRYPSHDQRLDLFR</sequence>
<feature type="region of interest" description="Disordered" evidence="1">
    <location>
        <begin position="160"/>
        <end position="187"/>
    </location>
</feature>
<feature type="compositionally biased region" description="Pro residues" evidence="1">
    <location>
        <begin position="8"/>
        <end position="20"/>
    </location>
</feature>
<dbReference type="AlphaFoldDB" id="A0AAD5YME3"/>
<dbReference type="EMBL" id="JANIEX010000809">
    <property type="protein sequence ID" value="KAJ3562979.1"/>
    <property type="molecule type" value="Genomic_DNA"/>
</dbReference>
<evidence type="ECO:0000313" key="2">
    <source>
        <dbReference type="EMBL" id="KAJ3562979.1"/>
    </source>
</evidence>
<comment type="caution">
    <text evidence="2">The sequence shown here is derived from an EMBL/GenBank/DDBJ whole genome shotgun (WGS) entry which is preliminary data.</text>
</comment>
<dbReference type="Proteomes" id="UP001213000">
    <property type="component" value="Unassembled WGS sequence"/>
</dbReference>
<feature type="region of interest" description="Disordered" evidence="1">
    <location>
        <begin position="202"/>
        <end position="262"/>
    </location>
</feature>
<feature type="compositionally biased region" description="Basic residues" evidence="1">
    <location>
        <begin position="212"/>
        <end position="224"/>
    </location>
</feature>